<dbReference type="PANTHER" id="PTHR28014">
    <property type="entry name" value="NEGATIVE REGULATOR OF RAS-CAMP PATHWAY"/>
    <property type="match status" value="1"/>
</dbReference>
<evidence type="ECO:0000313" key="3">
    <source>
        <dbReference type="EMBL" id="KAH6600680.1"/>
    </source>
</evidence>
<comment type="caution">
    <text evidence="3">The sequence shown here is derived from an EMBL/GenBank/DDBJ whole genome shotgun (WGS) entry which is preliminary data.</text>
</comment>
<dbReference type="InterPro" id="IPR013860">
    <property type="entry name" value="AreA_GATA"/>
</dbReference>
<dbReference type="PANTHER" id="PTHR28014:SF1">
    <property type="entry name" value="NEGATIVE REGULATOR OF RAS-CAMP PATHWAY"/>
    <property type="match status" value="1"/>
</dbReference>
<keyword evidence="4" id="KW-1185">Reference proteome</keyword>
<feature type="compositionally biased region" description="Low complexity" evidence="1">
    <location>
        <begin position="62"/>
        <end position="85"/>
    </location>
</feature>
<feature type="domain" description="Nitrogen regulatory protein areA GATA-like" evidence="2">
    <location>
        <begin position="31"/>
        <end position="58"/>
    </location>
</feature>
<dbReference type="EMBL" id="JAFCIX010000028">
    <property type="protein sequence ID" value="KAH6600680.1"/>
    <property type="molecule type" value="Genomic_DNA"/>
</dbReference>
<reference evidence="3 4" key="1">
    <citation type="submission" date="2021-02" db="EMBL/GenBank/DDBJ databases">
        <title>Variation within the Batrachochytrium salamandrivorans European outbreak.</title>
        <authorList>
            <person name="Kelly M."/>
            <person name="Pasmans F."/>
            <person name="Shea T.P."/>
            <person name="Munoz J.F."/>
            <person name="Carranza S."/>
            <person name="Cuomo C.A."/>
            <person name="Martel A."/>
        </authorList>
    </citation>
    <scope>NUCLEOTIDE SEQUENCE [LARGE SCALE GENOMIC DNA]</scope>
    <source>
        <strain evidence="3 4">AMFP18/2</strain>
    </source>
</reference>
<evidence type="ECO:0000259" key="2">
    <source>
        <dbReference type="Pfam" id="PF08550"/>
    </source>
</evidence>
<feature type="region of interest" description="Disordered" evidence="1">
    <location>
        <begin position="62"/>
        <end position="96"/>
    </location>
</feature>
<dbReference type="Proteomes" id="UP001648503">
    <property type="component" value="Unassembled WGS sequence"/>
</dbReference>
<proteinExistence type="predicted"/>
<evidence type="ECO:0000256" key="1">
    <source>
        <dbReference type="SAM" id="MobiDB-lite"/>
    </source>
</evidence>
<feature type="region of interest" description="Disordered" evidence="1">
    <location>
        <begin position="248"/>
        <end position="269"/>
    </location>
</feature>
<accession>A0ABQ8FMA4</accession>
<feature type="region of interest" description="Disordered" evidence="1">
    <location>
        <begin position="535"/>
        <end position="557"/>
    </location>
</feature>
<name>A0ABQ8FMA4_9FUNG</name>
<feature type="region of interest" description="Disordered" evidence="1">
    <location>
        <begin position="118"/>
        <end position="148"/>
    </location>
</feature>
<gene>
    <name evidence="3" type="ORF">BASA50_002064</name>
</gene>
<feature type="region of interest" description="Disordered" evidence="1">
    <location>
        <begin position="599"/>
        <end position="618"/>
    </location>
</feature>
<dbReference type="InterPro" id="IPR053043">
    <property type="entry name" value="Ras-cAMP_regulatory"/>
</dbReference>
<protein>
    <recommendedName>
        <fullName evidence="2">Nitrogen regulatory protein areA GATA-like domain-containing protein</fullName>
    </recommendedName>
</protein>
<organism evidence="3 4">
    <name type="scientific">Batrachochytrium salamandrivorans</name>
    <dbReference type="NCBI Taxonomy" id="1357716"/>
    <lineage>
        <taxon>Eukaryota</taxon>
        <taxon>Fungi</taxon>
        <taxon>Fungi incertae sedis</taxon>
        <taxon>Chytridiomycota</taxon>
        <taxon>Chytridiomycota incertae sedis</taxon>
        <taxon>Chytridiomycetes</taxon>
        <taxon>Rhizophydiales</taxon>
        <taxon>Rhizophydiales incertae sedis</taxon>
        <taxon>Batrachochytrium</taxon>
    </lineage>
</organism>
<sequence>MPPALPEPVLTLSIDNLVKLTSIDMDDLSTIWNVFTKCKDNLENGRRLENISWRLWYRSCHPSPSHHSPVSSTTTLGTKSSSGLTAVAPERGGDPVAYNHQQLIHTINAVELAATSNSSTLLSHTQQPLPPITNAGPHTAPSLPPSNTIVTSHPHVSLNAVSPHALNRLLSGANSDTQQLQLLQQLIEERDPHFHSLSRKAPINSLLPLDPFGATRIATVPAAPVVTGPSVASSAAAALSLPTPSVFSSTGDVASSTTTTPVPPAVDDAPPLASVAARFTLQGCKPAPTATVRPLSSLAQSLAHLPLALRPRFATIQIQQHEEGQRLLHEHQQQLINQEISQQQQQQSDMHTAPLQPHGKATFFISHSEDLSLVSSGSPISADDHNSVKPTTSAPATTTTTPADVCVARPNLIEYRDTAEYHHRVSTNTMFGSVVSPDLYQEYNSKDDFSDDDELDTDSNYSDYDEGAPTPPSFFEKVFIPPPNRSLSMKTLQNRSLLSVALRRSALRKSKPSQFRGLNTLCPEGMSSSKPLDDATFSTGSQPIQCSTSASRHPRDNNSNIGYTRHISPLSSFVQTELTASLRQMLAWDHAMPFNTTLSRQPLPHPSIHPSDFGQECW</sequence>
<feature type="region of interest" description="Disordered" evidence="1">
    <location>
        <begin position="443"/>
        <end position="468"/>
    </location>
</feature>
<dbReference type="Pfam" id="PF08550">
    <property type="entry name" value="GATA_AreA"/>
    <property type="match status" value="1"/>
</dbReference>
<feature type="region of interest" description="Disordered" evidence="1">
    <location>
        <begin position="374"/>
        <end position="402"/>
    </location>
</feature>
<evidence type="ECO:0000313" key="4">
    <source>
        <dbReference type="Proteomes" id="UP001648503"/>
    </source>
</evidence>
<feature type="compositionally biased region" description="Low complexity" evidence="1">
    <location>
        <begin position="390"/>
        <end position="402"/>
    </location>
</feature>